<name>A0A1I2DYM3_9MICO</name>
<dbReference type="RefSeq" id="WP_177191265.1">
    <property type="nucleotide sequence ID" value="NZ_BNAN01000001.1"/>
</dbReference>
<keyword evidence="4" id="KW-1185">Reference proteome</keyword>
<feature type="region of interest" description="Disordered" evidence="1">
    <location>
        <begin position="53"/>
        <end position="111"/>
    </location>
</feature>
<organism evidence="3 4">
    <name type="scientific">Flavimobilis marinus</name>
    <dbReference type="NCBI Taxonomy" id="285351"/>
    <lineage>
        <taxon>Bacteria</taxon>
        <taxon>Bacillati</taxon>
        <taxon>Actinomycetota</taxon>
        <taxon>Actinomycetes</taxon>
        <taxon>Micrococcales</taxon>
        <taxon>Jonesiaceae</taxon>
        <taxon>Flavimobilis</taxon>
    </lineage>
</organism>
<evidence type="ECO:0000256" key="1">
    <source>
        <dbReference type="SAM" id="MobiDB-lite"/>
    </source>
</evidence>
<dbReference type="Pfam" id="PF20341">
    <property type="entry name" value="DUF6636"/>
    <property type="match status" value="1"/>
</dbReference>
<proteinExistence type="predicted"/>
<protein>
    <submittedName>
        <fullName evidence="3">Uncharacterized protein</fullName>
    </submittedName>
</protein>
<dbReference type="STRING" id="285351.SAMN04488035_0792"/>
<feature type="region of interest" description="Disordered" evidence="1">
    <location>
        <begin position="1"/>
        <end position="20"/>
    </location>
</feature>
<evidence type="ECO:0000256" key="2">
    <source>
        <dbReference type="SAM" id="Phobius"/>
    </source>
</evidence>
<accession>A0A1I2DYM3</accession>
<keyword evidence="2" id="KW-0812">Transmembrane</keyword>
<keyword evidence="2" id="KW-0472">Membrane</keyword>
<dbReference type="InterPro" id="IPR046576">
    <property type="entry name" value="DUF6636"/>
</dbReference>
<feature type="compositionally biased region" description="Low complexity" evidence="1">
    <location>
        <begin position="58"/>
        <end position="106"/>
    </location>
</feature>
<feature type="compositionally biased region" description="Pro residues" evidence="1">
    <location>
        <begin position="1"/>
        <end position="16"/>
    </location>
</feature>
<gene>
    <name evidence="3" type="ORF">SAMN04488035_0792</name>
</gene>
<reference evidence="4" key="1">
    <citation type="submission" date="2016-10" db="EMBL/GenBank/DDBJ databases">
        <authorList>
            <person name="Varghese N."/>
            <person name="Submissions S."/>
        </authorList>
    </citation>
    <scope>NUCLEOTIDE SEQUENCE [LARGE SCALE GENOMIC DNA]</scope>
    <source>
        <strain evidence="4">DSM 19083</strain>
    </source>
</reference>
<feature type="transmembrane region" description="Helical" evidence="2">
    <location>
        <begin position="29"/>
        <end position="52"/>
    </location>
</feature>
<dbReference type="EMBL" id="FONZ01000001">
    <property type="protein sequence ID" value="SFE85363.1"/>
    <property type="molecule type" value="Genomic_DNA"/>
</dbReference>
<keyword evidence="2" id="KW-1133">Transmembrane helix</keyword>
<dbReference type="Proteomes" id="UP000198520">
    <property type="component" value="Unassembled WGS sequence"/>
</dbReference>
<evidence type="ECO:0000313" key="3">
    <source>
        <dbReference type="EMBL" id="SFE85363.1"/>
    </source>
</evidence>
<dbReference type="AlphaFoldDB" id="A0A1I2DYM3"/>
<evidence type="ECO:0000313" key="4">
    <source>
        <dbReference type="Proteomes" id="UP000198520"/>
    </source>
</evidence>
<sequence>MSYAGAPPPPPGPPGPGGAGARRRLSPGLLAFLIVDVVLVIAVVIAAVVILGGDDGEPTANPTTTSSAPVSPDATEAPAPEPSEPTTTEPGTETTSPDEGPTEEPTLFASPSGNITCAISAEGARCGIAQLASKPASIDTCDGSVGYVYIVTEAGVEVPCVAKGDRPKTAEGGTTVLDYGKEATGFGFTCESAEDGVTCRNDASGRGFQLARAGGQVF</sequence>